<dbReference type="UniPathway" id="UPA00544"/>
<dbReference type="Gene3D" id="3.30.420.40">
    <property type="match status" value="2"/>
</dbReference>
<dbReference type="NCBIfam" id="NF007139">
    <property type="entry name" value="PRK09585.1-3"/>
    <property type="match status" value="1"/>
</dbReference>
<dbReference type="EC" id="2.7.1.170" evidence="1"/>
<dbReference type="InterPro" id="IPR005338">
    <property type="entry name" value="Anhydro_N_Ac-Mur_kinase"/>
</dbReference>
<dbReference type="HAMAP" id="MF_01270">
    <property type="entry name" value="AnhMurNAc_kinase"/>
    <property type="match status" value="1"/>
</dbReference>
<proteinExistence type="inferred from homology"/>
<dbReference type="InterPro" id="IPR043129">
    <property type="entry name" value="ATPase_NBD"/>
</dbReference>
<dbReference type="GO" id="GO:0005524">
    <property type="term" value="F:ATP binding"/>
    <property type="evidence" value="ECO:0007669"/>
    <property type="project" value="UniProtKB-UniRule"/>
</dbReference>
<dbReference type="PANTHER" id="PTHR30605">
    <property type="entry name" value="ANHYDRO-N-ACETYLMURAMIC ACID KINASE"/>
    <property type="match status" value="1"/>
</dbReference>
<protein>
    <recommendedName>
        <fullName evidence="1">Anhydro-N-acetylmuramic acid kinase</fullName>
        <ecNumber evidence="1">2.7.1.170</ecNumber>
    </recommendedName>
    <alternativeName>
        <fullName evidence="1">AnhMurNAc kinase</fullName>
    </alternativeName>
</protein>
<evidence type="ECO:0000313" key="3">
    <source>
        <dbReference type="Proteomes" id="UP000243719"/>
    </source>
</evidence>
<dbReference type="SUPFAM" id="SSF53067">
    <property type="entry name" value="Actin-like ATPase domain"/>
    <property type="match status" value="1"/>
</dbReference>
<dbReference type="Pfam" id="PF03702">
    <property type="entry name" value="AnmK"/>
    <property type="match status" value="1"/>
</dbReference>
<dbReference type="RefSeq" id="WP_235837861.1">
    <property type="nucleotide sequence ID" value="NZ_FNLO01000004.1"/>
</dbReference>
<comment type="function">
    <text evidence="1">Catalyzes the specific phosphorylation of 1,6-anhydro-N-acetylmuramic acid (anhMurNAc) with the simultaneous cleavage of the 1,6-anhydro ring, generating MurNAc-6-P. Is required for the utilization of anhMurNAc either imported from the medium or derived from its own cell wall murein, and thus plays a role in cell wall recycling.</text>
</comment>
<comment type="pathway">
    <text evidence="1">Cell wall biogenesis; peptidoglycan recycling.</text>
</comment>
<gene>
    <name evidence="1" type="primary">anmK</name>
    <name evidence="2" type="ORF">SAMN05216551_104186</name>
</gene>
<keyword evidence="1" id="KW-0547">Nucleotide-binding</keyword>
<dbReference type="GO" id="GO:0006040">
    <property type="term" value="P:amino sugar metabolic process"/>
    <property type="evidence" value="ECO:0007669"/>
    <property type="project" value="InterPro"/>
</dbReference>
<accession>A0A1H2PN81</accession>
<dbReference type="STRING" id="1770053.SAMN05216551_104186"/>
<reference evidence="3" key="1">
    <citation type="submission" date="2016-09" db="EMBL/GenBank/DDBJ databases">
        <authorList>
            <person name="Varghese N."/>
            <person name="Submissions S."/>
        </authorList>
    </citation>
    <scope>NUCLEOTIDE SEQUENCE [LARGE SCALE GENOMIC DNA]</scope>
    <source>
        <strain evidence="3">JS23</strain>
    </source>
</reference>
<dbReference type="Proteomes" id="UP000243719">
    <property type="component" value="Unassembled WGS sequence"/>
</dbReference>
<organism evidence="2 3">
    <name type="scientific">Chitinasiproducens palmae</name>
    <dbReference type="NCBI Taxonomy" id="1770053"/>
    <lineage>
        <taxon>Bacteria</taxon>
        <taxon>Pseudomonadati</taxon>
        <taxon>Pseudomonadota</taxon>
        <taxon>Betaproteobacteria</taxon>
        <taxon>Burkholderiales</taxon>
        <taxon>Burkholderiaceae</taxon>
        <taxon>Chitinasiproducens</taxon>
    </lineage>
</organism>
<feature type="binding site" evidence="1">
    <location>
        <begin position="15"/>
        <end position="22"/>
    </location>
    <ligand>
        <name>ATP</name>
        <dbReference type="ChEBI" id="CHEBI:30616"/>
    </ligand>
</feature>
<comment type="similarity">
    <text evidence="1">Belongs to the anhydro-N-acetylmuramic acid kinase family.</text>
</comment>
<comment type="catalytic activity">
    <reaction evidence="1">
        <text>1,6-anhydro-N-acetyl-beta-muramate + ATP + H2O = N-acetyl-D-muramate 6-phosphate + ADP + H(+)</text>
        <dbReference type="Rhea" id="RHEA:24952"/>
        <dbReference type="ChEBI" id="CHEBI:15377"/>
        <dbReference type="ChEBI" id="CHEBI:15378"/>
        <dbReference type="ChEBI" id="CHEBI:30616"/>
        <dbReference type="ChEBI" id="CHEBI:58690"/>
        <dbReference type="ChEBI" id="CHEBI:58722"/>
        <dbReference type="ChEBI" id="CHEBI:456216"/>
        <dbReference type="EC" id="2.7.1.170"/>
    </reaction>
</comment>
<keyword evidence="1" id="KW-0119">Carbohydrate metabolism</keyword>
<dbReference type="AlphaFoldDB" id="A0A1H2PN81"/>
<dbReference type="GO" id="GO:0016773">
    <property type="term" value="F:phosphotransferase activity, alcohol group as acceptor"/>
    <property type="evidence" value="ECO:0007669"/>
    <property type="project" value="UniProtKB-UniRule"/>
</dbReference>
<dbReference type="GO" id="GO:0097175">
    <property type="term" value="P:1,6-anhydro-N-acetyl-beta-muramic acid catabolic process"/>
    <property type="evidence" value="ECO:0007669"/>
    <property type="project" value="UniProtKB-UniRule"/>
</dbReference>
<comment type="pathway">
    <text evidence="1">Amino-sugar metabolism; 1,6-anhydro-N-acetylmuramate degradation.</text>
</comment>
<keyword evidence="1" id="KW-0808">Transferase</keyword>
<name>A0A1H2PN81_9BURK</name>
<dbReference type="UniPathway" id="UPA00343"/>
<dbReference type="GO" id="GO:0016301">
    <property type="term" value="F:kinase activity"/>
    <property type="evidence" value="ECO:0007669"/>
    <property type="project" value="UniProtKB-KW"/>
</dbReference>
<keyword evidence="1" id="KW-0067">ATP-binding</keyword>
<keyword evidence="1 2" id="KW-0418">Kinase</keyword>
<sequence length="373" mass="38876">MSDRSSTLYIGLMSGTSMDGVDGVLVDLSASGMRLLATASLPMPAPLRDALFALQQPGDDEIDREARAGIALADLYGDCVAALLASAAVDARQVRAIGAHGQTVRHRPERGYTRQLGAPAALAERCGIDVVADFRSRDIAAGGQGAPLVPAFHRALFGAEGATRALCNIGGIANLTVLDATATTGFDTGPGNVFLDSWTQRHRGQPFDVDGQFAAEGQVVAALLEACLDEPYFRLPPPKSTGRDLFNDAWLASRLARCPGLAPADVQATLTALTAQTIAEAVAQHAPSCDTLYLCGGGALNGVLSCAIEAALQQRQGRNIAVWSTAALGLDPLWVEAFAFAWLAERFTSRQPANLPSVTGAAGPRILGALYPA</sequence>
<evidence type="ECO:0000313" key="2">
    <source>
        <dbReference type="EMBL" id="SDV48135.1"/>
    </source>
</evidence>
<dbReference type="CDD" id="cd24050">
    <property type="entry name" value="ASKHA_NBD_ANMK"/>
    <property type="match status" value="1"/>
</dbReference>
<dbReference type="EMBL" id="FNLO01000004">
    <property type="protein sequence ID" value="SDV48135.1"/>
    <property type="molecule type" value="Genomic_DNA"/>
</dbReference>
<evidence type="ECO:0000256" key="1">
    <source>
        <dbReference type="HAMAP-Rule" id="MF_01270"/>
    </source>
</evidence>
<dbReference type="PANTHER" id="PTHR30605:SF0">
    <property type="entry name" value="ANHYDRO-N-ACETYLMURAMIC ACID KINASE"/>
    <property type="match status" value="1"/>
</dbReference>
<dbReference type="GO" id="GO:0009254">
    <property type="term" value="P:peptidoglycan turnover"/>
    <property type="evidence" value="ECO:0007669"/>
    <property type="project" value="UniProtKB-UniRule"/>
</dbReference>
<keyword evidence="3" id="KW-1185">Reference proteome</keyword>